<dbReference type="AlphaFoldDB" id="A0A450X8T4"/>
<accession>A0A450X8T4</accession>
<proteinExistence type="predicted"/>
<sequence>MTTAITLPLDSLSAHELYPFAWSEIEREVLRRQTLGAQQALQEFLGETVEQDVHGIEDLHHVAVYLGDYTDDRDVEIWHRFLLELKAQGTLSKVQYGPSYVAPKYYGTQGWWFSLERAEGLSVEVFCCRHHGRWSRYKPEQRYRLMSHAAVSVSTADGVERALSALTSQLGVKMLMHTVEDELGHTYGHLLNETTLCVLELVHQG</sequence>
<organism evidence="1">
    <name type="scientific">Candidatus Kentrum sp. MB</name>
    <dbReference type="NCBI Taxonomy" id="2138164"/>
    <lineage>
        <taxon>Bacteria</taxon>
        <taxon>Pseudomonadati</taxon>
        <taxon>Pseudomonadota</taxon>
        <taxon>Gammaproteobacteria</taxon>
        <taxon>Candidatus Kentrum</taxon>
    </lineage>
</organism>
<dbReference type="EMBL" id="CAADGH010000011">
    <property type="protein sequence ID" value="VFK74858.1"/>
    <property type="molecule type" value="Genomic_DNA"/>
</dbReference>
<evidence type="ECO:0000313" key="3">
    <source>
        <dbReference type="EMBL" id="VFK74858.1"/>
    </source>
</evidence>
<protein>
    <submittedName>
        <fullName evidence="1">Uncharacterized protein</fullName>
    </submittedName>
</protein>
<reference evidence="1" key="1">
    <citation type="submission" date="2019-02" db="EMBL/GenBank/DDBJ databases">
        <authorList>
            <person name="Gruber-Vodicka R. H."/>
            <person name="Seah K. B. B."/>
        </authorList>
    </citation>
    <scope>NUCLEOTIDE SEQUENCE</scope>
    <source>
        <strain evidence="1">BECK_BZ197</strain>
        <strain evidence="3">BECK_BZ198</strain>
        <strain evidence="2">BECK_BZ199</strain>
    </source>
</reference>
<evidence type="ECO:0000313" key="1">
    <source>
        <dbReference type="EMBL" id="VFK25668.1"/>
    </source>
</evidence>
<name>A0A450X8T4_9GAMM</name>
<dbReference type="EMBL" id="CAADFO010000015">
    <property type="protein sequence ID" value="VFK25668.1"/>
    <property type="molecule type" value="Genomic_DNA"/>
</dbReference>
<dbReference type="EMBL" id="CAADFQ010000011">
    <property type="protein sequence ID" value="VFK29657.1"/>
    <property type="molecule type" value="Genomic_DNA"/>
</dbReference>
<gene>
    <name evidence="1" type="ORF">BECKMB1821G_GA0114241_101522</name>
    <name evidence="3" type="ORF">BECKMB1821H_GA0114242_101121</name>
    <name evidence="2" type="ORF">BECKMB1821I_GA0114274_101121</name>
</gene>
<evidence type="ECO:0000313" key="2">
    <source>
        <dbReference type="EMBL" id="VFK29657.1"/>
    </source>
</evidence>